<evidence type="ECO:0000259" key="8">
    <source>
        <dbReference type="Pfam" id="PF02687"/>
    </source>
</evidence>
<feature type="transmembrane region" description="Helical" evidence="7">
    <location>
        <begin position="363"/>
        <end position="389"/>
    </location>
</feature>
<keyword evidence="13" id="KW-1185">Reference proteome</keyword>
<organism evidence="10 12">
    <name type="scientific">Aminobacter aminovorans</name>
    <name type="common">Chelatobacter heintzii</name>
    <dbReference type="NCBI Taxonomy" id="83263"/>
    <lineage>
        <taxon>Bacteria</taxon>
        <taxon>Pseudomonadati</taxon>
        <taxon>Pseudomonadota</taxon>
        <taxon>Alphaproteobacteria</taxon>
        <taxon>Hyphomicrobiales</taxon>
        <taxon>Phyllobacteriaceae</taxon>
        <taxon>Aminobacter</taxon>
    </lineage>
</organism>
<evidence type="ECO:0000256" key="1">
    <source>
        <dbReference type="ARBA" id="ARBA00004651"/>
    </source>
</evidence>
<evidence type="ECO:0000256" key="2">
    <source>
        <dbReference type="ARBA" id="ARBA00022475"/>
    </source>
</evidence>
<evidence type="ECO:0000313" key="12">
    <source>
        <dbReference type="Proteomes" id="UP000075755"/>
    </source>
</evidence>
<evidence type="ECO:0000256" key="5">
    <source>
        <dbReference type="ARBA" id="ARBA00023136"/>
    </source>
</evidence>
<dbReference type="RefSeq" id="WP_067965317.1">
    <property type="nucleotide sequence ID" value="NZ_CP015005.1"/>
</dbReference>
<proteinExistence type="inferred from homology"/>
<dbReference type="AlphaFoldDB" id="A0AAC8YUR3"/>
<dbReference type="InterPro" id="IPR003838">
    <property type="entry name" value="ABC3_permease_C"/>
</dbReference>
<feature type="domain" description="ABC3 transporter permease C-terminal" evidence="8">
    <location>
        <begin position="286"/>
        <end position="399"/>
    </location>
</feature>
<dbReference type="PANTHER" id="PTHR30572:SF4">
    <property type="entry name" value="ABC TRANSPORTER PERMEASE YTRF"/>
    <property type="match status" value="1"/>
</dbReference>
<keyword evidence="2" id="KW-1003">Cell membrane</keyword>
<evidence type="ECO:0000256" key="7">
    <source>
        <dbReference type="SAM" id="Phobius"/>
    </source>
</evidence>
<evidence type="ECO:0000313" key="10">
    <source>
        <dbReference type="EMBL" id="AMS44151.1"/>
    </source>
</evidence>
<feature type="transmembrane region" description="Helical" evidence="7">
    <location>
        <begin position="331"/>
        <end position="357"/>
    </location>
</feature>
<evidence type="ECO:0000256" key="4">
    <source>
        <dbReference type="ARBA" id="ARBA00022989"/>
    </source>
</evidence>
<dbReference type="PANTHER" id="PTHR30572">
    <property type="entry name" value="MEMBRANE COMPONENT OF TRANSPORTER-RELATED"/>
    <property type="match status" value="1"/>
</dbReference>
<dbReference type="EMBL" id="CP015005">
    <property type="protein sequence ID" value="AMS44151.1"/>
    <property type="molecule type" value="Genomic_DNA"/>
</dbReference>
<comment type="similarity">
    <text evidence="6">Belongs to the ABC-4 integral membrane protein family.</text>
</comment>
<feature type="domain" description="MacB-like periplasmic core" evidence="9">
    <location>
        <begin position="21"/>
        <end position="245"/>
    </location>
</feature>
<sequence length="406" mass="43121">MNWWEGFRIARRALWVNRLRSFLTMLGIVVGVASVIAMVALGSGAKAQVEEQIRSFGANVLVIEPIAGQSGGGARLGTLTESDARGIAGLPPVRAAAPSVRGRAQIVRGNRNWSTTVNGTTVDYFVVRDWPLSAGRQFSSKEESSADKVVLIGHTVAQELFQGGNPIGAEVRILNAPFQVIGVLAAKGQSGAGTNQDDVVFVPISTAKRRLFGGGDDGDRQSVAYILAKIVSEEKVGPAVAQIQALLRQHHRLGSDRDSDFIIINPSEAMALRNATTTTFAWLLASIASVSLLVGGISIMNIMLVSVTERTREVGIRLAIGARRKDIRTQFLMEAITLCLLGGLIGLVLGAGIAIAAGRLAGWPIFIGLNAPVLAIAFSASVGLLFGWYPASRAARLEPMEALRHE</sequence>
<gene>
    <name evidence="10" type="ORF">AA2016_5245</name>
    <name evidence="11" type="ORF">FHS67_001772</name>
</gene>
<feature type="transmembrane region" description="Helical" evidence="7">
    <location>
        <begin position="280"/>
        <end position="307"/>
    </location>
</feature>
<name>A0AAC8YUR3_AMIAI</name>
<accession>A0AAC8YUR3</accession>
<protein>
    <submittedName>
        <fullName evidence="11">ABC transport system permease protein</fullName>
    </submittedName>
    <submittedName>
        <fullName evidence="10">ABC transporter permease protein</fullName>
    </submittedName>
</protein>
<evidence type="ECO:0000259" key="9">
    <source>
        <dbReference type="Pfam" id="PF12704"/>
    </source>
</evidence>
<dbReference type="InterPro" id="IPR050250">
    <property type="entry name" value="Macrolide_Exporter_MacB"/>
</dbReference>
<dbReference type="GO" id="GO:0022857">
    <property type="term" value="F:transmembrane transporter activity"/>
    <property type="evidence" value="ECO:0007669"/>
    <property type="project" value="TreeGrafter"/>
</dbReference>
<keyword evidence="3 7" id="KW-0812">Transmembrane</keyword>
<dbReference type="Proteomes" id="UP000075755">
    <property type="component" value="Chromosome"/>
</dbReference>
<reference evidence="10 12" key="1">
    <citation type="submission" date="2016-03" db="EMBL/GenBank/DDBJ databases">
        <title>Complete genome of Aminobacter aminovorans KCTC 2477.</title>
        <authorList>
            <person name="Kim K.M."/>
        </authorList>
    </citation>
    <scope>NUCLEOTIDE SEQUENCE [LARGE SCALE GENOMIC DNA]</scope>
    <source>
        <strain evidence="10 12">KCTC 2477</strain>
    </source>
</reference>
<feature type="transmembrane region" description="Helical" evidence="7">
    <location>
        <begin position="21"/>
        <end position="45"/>
    </location>
</feature>
<dbReference type="EMBL" id="JACICB010000006">
    <property type="protein sequence ID" value="MBB3705457.1"/>
    <property type="molecule type" value="Genomic_DNA"/>
</dbReference>
<dbReference type="Proteomes" id="UP000577697">
    <property type="component" value="Unassembled WGS sequence"/>
</dbReference>
<dbReference type="InterPro" id="IPR025857">
    <property type="entry name" value="MacB_PCD"/>
</dbReference>
<reference evidence="11 13" key="2">
    <citation type="submission" date="2020-08" db="EMBL/GenBank/DDBJ databases">
        <title>Genomic Encyclopedia of Type Strains, Phase IV (KMG-IV): sequencing the most valuable type-strain genomes for metagenomic binning, comparative biology and taxonomic classification.</title>
        <authorList>
            <person name="Goeker M."/>
        </authorList>
    </citation>
    <scope>NUCLEOTIDE SEQUENCE [LARGE SCALE GENOMIC DNA]</scope>
    <source>
        <strain evidence="11 13">DSM 10368</strain>
    </source>
</reference>
<keyword evidence="5 7" id="KW-0472">Membrane</keyword>
<evidence type="ECO:0000313" key="13">
    <source>
        <dbReference type="Proteomes" id="UP000577697"/>
    </source>
</evidence>
<comment type="subcellular location">
    <subcellularLocation>
        <location evidence="1">Cell membrane</location>
        <topology evidence="1">Multi-pass membrane protein</topology>
    </subcellularLocation>
</comment>
<evidence type="ECO:0000256" key="3">
    <source>
        <dbReference type="ARBA" id="ARBA00022692"/>
    </source>
</evidence>
<dbReference type="GO" id="GO:0005886">
    <property type="term" value="C:plasma membrane"/>
    <property type="evidence" value="ECO:0007669"/>
    <property type="project" value="UniProtKB-SubCell"/>
</dbReference>
<dbReference type="KEGG" id="aak:AA2016_5245"/>
<dbReference type="Pfam" id="PF12704">
    <property type="entry name" value="MacB_PCD"/>
    <property type="match status" value="1"/>
</dbReference>
<evidence type="ECO:0000313" key="11">
    <source>
        <dbReference type="EMBL" id="MBB3705457.1"/>
    </source>
</evidence>
<evidence type="ECO:0000256" key="6">
    <source>
        <dbReference type="ARBA" id="ARBA00038076"/>
    </source>
</evidence>
<dbReference type="Pfam" id="PF02687">
    <property type="entry name" value="FtsX"/>
    <property type="match status" value="1"/>
</dbReference>
<keyword evidence="4 7" id="KW-1133">Transmembrane helix</keyword>